<sequence length="1035" mass="109908">MQVNDTLASQEPVAKLTKALEGLEVEEECNDAQDMALDEFLVNALKNRQERIFLLKLDREFCSFINNPSQPQLEFPTLNGYYRMMVHKVANYFKLTRIVDPSQKIILFKTESSAIPPLRISDLAEEEDEQPVKMMKVLKRNPGRSSSGSATPDGSSEPERKPMSIKEREEAYAKARARIFQEDVPAKPKSPSESSDPIVPVDSPSTTAVETNPPGREGNDESPHGANRTRTSNGKKSVAGSRHTDDQDERDGRQPSLPNSCNVSRSTSPSPSVTISNSDPNARQSGKGLRPKAKQSKTDLAAECADVRRRKSTTSNASSSSGTVKTPVGLARTISSSSSQDGFQSPNSGMTLTESPTVNSPSSGTPKGYDYFAPNPNSNSGSVSPMSNGLRASYTYPQPGGHKQQRNFNGPATHNGGGPGGMGYNNAQSNSGFMKGMNTPAFVPKKPYPKHGQVNNHQNAGPYNNGPMPGYPSGPSNPPHAFNNNNNGNNHYTQQPHPNPASPWSDRSGAPGQDGPNFYVQQDAMHGSSSQPPPQGFNYSNAPNQFSQPGPRFQGHQISPGEGPQNGQRYPFHHKGPYDANWGQGPGHPAGQGYDQPNTLYNPAAQPQGGKKPYKNYHSIPVVNQQQFSSTMGGPQNVMSQALPGAGPGGIGGNGAISHYDIERRPPKSAELFDPNGPQPSSGSGGGGSQGEFGNGSRYQGTSDGGYMSGQDGPTMAGERQPQGHRSSFHGQYQSQSGAHYNQATFQPPHAPIAMNRSYSSSSSSAGYSGGNTSSPGPHAGKKNHSLLYDYSVTTQSYDGNVKSTTAEADKASAPALGHILEIFGYDAQDDIFEDLALPAGSKVRRLKAANKELLGQVLVVFKNATLASEALSTFQEGKSTWMNPEAKLQFDSTCLTSEEGESVEATGSEEGESEESSKSAAAALPSTRLQRRFNVKVWTPVLVNSVTPLKATQPQLSSSPSNDSTNNNNNNAGSASSIGTAQSEDGEERDQEDVVVVIGISSSSAAAAAVATAVSSSSPTLQKESDPGSVILGL</sequence>
<feature type="compositionally biased region" description="Acidic residues" evidence="2">
    <location>
        <begin position="899"/>
        <end position="915"/>
    </location>
</feature>
<feature type="region of interest" description="Disordered" evidence="2">
    <location>
        <begin position="896"/>
        <end position="924"/>
    </location>
</feature>
<accession>A0A9P7XUG4</accession>
<dbReference type="InterPro" id="IPR036867">
    <property type="entry name" value="R3H_dom_sf"/>
</dbReference>
<gene>
    <name evidence="4" type="primary">R3HDM1</name>
    <name evidence="4" type="ORF">KI688_012120</name>
</gene>
<dbReference type="InterPro" id="IPR024771">
    <property type="entry name" value="SUZ"/>
</dbReference>
<feature type="domain" description="SUZ" evidence="3">
    <location>
        <begin position="114"/>
        <end position="184"/>
    </location>
</feature>
<dbReference type="PANTHER" id="PTHR15672">
    <property type="entry name" value="CAMP-REGULATED PHOSPHOPROTEIN 21 RELATED R3H DOMAIN CONTAINING PROTEIN"/>
    <property type="match status" value="1"/>
</dbReference>
<feature type="compositionally biased region" description="Low complexity" evidence="2">
    <location>
        <begin position="374"/>
        <end position="388"/>
    </location>
</feature>
<feature type="compositionally biased region" description="Polar residues" evidence="2">
    <location>
        <begin position="340"/>
        <end position="365"/>
    </location>
</feature>
<dbReference type="SUPFAM" id="SSF82708">
    <property type="entry name" value="R3H domain"/>
    <property type="match status" value="1"/>
</dbReference>
<protein>
    <submittedName>
        <fullName evidence="4">R3H domain-containing protein 1</fullName>
    </submittedName>
</protein>
<evidence type="ECO:0000256" key="1">
    <source>
        <dbReference type="ARBA" id="ARBA00022553"/>
    </source>
</evidence>
<dbReference type="GO" id="GO:0003676">
    <property type="term" value="F:nucleic acid binding"/>
    <property type="evidence" value="ECO:0007669"/>
    <property type="project" value="InterPro"/>
</dbReference>
<dbReference type="PANTHER" id="PTHR15672:SF8">
    <property type="entry name" value="PROTEIN ENCORE"/>
    <property type="match status" value="1"/>
</dbReference>
<feature type="region of interest" description="Disordered" evidence="2">
    <location>
        <begin position="628"/>
        <end position="783"/>
    </location>
</feature>
<keyword evidence="1" id="KW-0597">Phosphoprotein</keyword>
<evidence type="ECO:0000256" key="2">
    <source>
        <dbReference type="SAM" id="MobiDB-lite"/>
    </source>
</evidence>
<dbReference type="CDD" id="cd02642">
    <property type="entry name" value="R3H_encore_like"/>
    <property type="match status" value="1"/>
</dbReference>
<keyword evidence="5" id="KW-1185">Reference proteome</keyword>
<evidence type="ECO:0000313" key="4">
    <source>
        <dbReference type="EMBL" id="KAG9067337.1"/>
    </source>
</evidence>
<feature type="compositionally biased region" description="Pro residues" evidence="2">
    <location>
        <begin position="469"/>
        <end position="478"/>
    </location>
</feature>
<feature type="compositionally biased region" description="Polar residues" evidence="2">
    <location>
        <begin position="537"/>
        <end position="548"/>
    </location>
</feature>
<evidence type="ECO:0000313" key="5">
    <source>
        <dbReference type="Proteomes" id="UP000707451"/>
    </source>
</evidence>
<feature type="compositionally biased region" description="Low complexity" evidence="2">
    <location>
        <begin position="313"/>
        <end position="326"/>
    </location>
</feature>
<feature type="compositionally biased region" description="Polar residues" evidence="2">
    <location>
        <begin position="724"/>
        <end position="746"/>
    </location>
</feature>
<dbReference type="PROSITE" id="PS51673">
    <property type="entry name" value="SUZ"/>
    <property type="match status" value="1"/>
</dbReference>
<feature type="compositionally biased region" description="Basic and acidic residues" evidence="2">
    <location>
        <begin position="242"/>
        <end position="253"/>
    </location>
</feature>
<feature type="compositionally biased region" description="Low complexity" evidence="2">
    <location>
        <begin position="459"/>
        <end position="468"/>
    </location>
</feature>
<feature type="region of interest" description="Disordered" evidence="2">
    <location>
        <begin position="952"/>
        <end position="996"/>
    </location>
</feature>
<comment type="caution">
    <text evidence="4">The sequence shown here is derived from an EMBL/GenBank/DDBJ whole genome shotgun (WGS) entry which is preliminary data.</text>
</comment>
<feature type="compositionally biased region" description="Low complexity" evidence="2">
    <location>
        <begin position="191"/>
        <end position="205"/>
    </location>
</feature>
<feature type="region of interest" description="Disordered" evidence="2">
    <location>
        <begin position="136"/>
        <end position="616"/>
    </location>
</feature>
<feature type="compositionally biased region" description="Gly residues" evidence="2">
    <location>
        <begin position="683"/>
        <end position="694"/>
    </location>
</feature>
<dbReference type="EMBL" id="JAHRHY010000008">
    <property type="protein sequence ID" value="KAG9067337.1"/>
    <property type="molecule type" value="Genomic_DNA"/>
</dbReference>
<dbReference type="OrthoDB" id="278430at2759"/>
<dbReference type="Gene3D" id="3.30.1370.50">
    <property type="entry name" value="R3H-like domain"/>
    <property type="match status" value="1"/>
</dbReference>
<organism evidence="4 5">
    <name type="scientific">Linnemannia hyalina</name>
    <dbReference type="NCBI Taxonomy" id="64524"/>
    <lineage>
        <taxon>Eukaryota</taxon>
        <taxon>Fungi</taxon>
        <taxon>Fungi incertae sedis</taxon>
        <taxon>Mucoromycota</taxon>
        <taxon>Mortierellomycotina</taxon>
        <taxon>Mortierellomycetes</taxon>
        <taxon>Mortierellales</taxon>
        <taxon>Mortierellaceae</taxon>
        <taxon>Linnemannia</taxon>
    </lineage>
</organism>
<dbReference type="Proteomes" id="UP000707451">
    <property type="component" value="Unassembled WGS sequence"/>
</dbReference>
<feature type="compositionally biased region" description="Low complexity" evidence="2">
    <location>
        <begin position="958"/>
        <end position="978"/>
    </location>
</feature>
<reference evidence="4" key="1">
    <citation type="submission" date="2021-06" db="EMBL/GenBank/DDBJ databases">
        <title>Genome Sequence of Mortierella hyaline Strain SCG-10, a Cold-Adapted, Nitrate-Reducing Fungus Isolated from Soil in Minnesota, USA.</title>
        <authorList>
            <person name="Aldossari N."/>
        </authorList>
    </citation>
    <scope>NUCLEOTIDE SEQUENCE</scope>
    <source>
        <strain evidence="4">SCG-10</strain>
    </source>
</reference>
<dbReference type="SMART" id="SM00393">
    <property type="entry name" value="R3H"/>
    <property type="match status" value="1"/>
</dbReference>
<feature type="compositionally biased region" description="Gly residues" evidence="2">
    <location>
        <begin position="646"/>
        <end position="655"/>
    </location>
</feature>
<dbReference type="Pfam" id="PF12752">
    <property type="entry name" value="SUZ"/>
    <property type="match status" value="1"/>
</dbReference>
<feature type="region of interest" description="Disordered" evidence="2">
    <location>
        <begin position="1013"/>
        <end position="1035"/>
    </location>
</feature>
<feature type="compositionally biased region" description="Polar residues" evidence="2">
    <location>
        <begin position="628"/>
        <end position="640"/>
    </location>
</feature>
<dbReference type="InterPro" id="IPR051937">
    <property type="entry name" value="R3H_domain_containing"/>
</dbReference>
<feature type="compositionally biased region" description="Low complexity" evidence="2">
    <location>
        <begin position="145"/>
        <end position="155"/>
    </location>
</feature>
<feature type="compositionally biased region" description="Low complexity" evidence="2">
    <location>
        <begin position="260"/>
        <end position="278"/>
    </location>
</feature>
<proteinExistence type="predicted"/>
<dbReference type="InterPro" id="IPR001374">
    <property type="entry name" value="R3H_dom"/>
</dbReference>
<feature type="compositionally biased region" description="Basic and acidic residues" evidence="2">
    <location>
        <begin position="157"/>
        <end position="186"/>
    </location>
</feature>
<feature type="compositionally biased region" description="Acidic residues" evidence="2">
    <location>
        <begin position="985"/>
        <end position="994"/>
    </location>
</feature>
<evidence type="ECO:0000259" key="3">
    <source>
        <dbReference type="PROSITE" id="PS51673"/>
    </source>
</evidence>
<feature type="compositionally biased region" description="Low complexity" evidence="2">
    <location>
        <begin position="758"/>
        <end position="775"/>
    </location>
</feature>
<dbReference type="AlphaFoldDB" id="A0A9P7XUG4"/>
<name>A0A9P7XUG4_9FUNG</name>